<dbReference type="eggNOG" id="COG2249">
    <property type="taxonomic scope" value="Bacteria"/>
</dbReference>
<evidence type="ECO:0000313" key="4">
    <source>
        <dbReference type="EMBL" id="EDQ32915.1"/>
    </source>
</evidence>
<dbReference type="EMBL" id="ABIA03000002">
    <property type="protein sequence ID" value="EDQ32915.1"/>
    <property type="molecule type" value="Genomic_DNA"/>
</dbReference>
<reference evidence="4 5" key="2">
    <citation type="submission" date="2012-06" db="EMBL/GenBank/DDBJ databases">
        <authorList>
            <person name="Fiebig A."/>
        </authorList>
    </citation>
    <scope>NUCLEOTIDE SEQUENCE [LARGE SCALE GENOMIC DNA]</scope>
    <source>
        <strain evidence="4 5">DFL-43</strain>
    </source>
</reference>
<proteinExistence type="inferred from homology"/>
<name>A9D9D2_HOEPD</name>
<evidence type="ECO:0000259" key="3">
    <source>
        <dbReference type="Pfam" id="PF02525"/>
    </source>
</evidence>
<dbReference type="GO" id="GO:0003955">
    <property type="term" value="F:NAD(P)H dehydrogenase (quinone) activity"/>
    <property type="evidence" value="ECO:0007669"/>
    <property type="project" value="TreeGrafter"/>
</dbReference>
<dbReference type="GO" id="GO:0005829">
    <property type="term" value="C:cytosol"/>
    <property type="evidence" value="ECO:0007669"/>
    <property type="project" value="TreeGrafter"/>
</dbReference>
<evidence type="ECO:0000256" key="1">
    <source>
        <dbReference type="ARBA" id="ARBA00006252"/>
    </source>
</evidence>
<dbReference type="Gene3D" id="3.40.50.360">
    <property type="match status" value="1"/>
</dbReference>
<dbReference type="AlphaFoldDB" id="A9D9D2"/>
<keyword evidence="5" id="KW-1185">Reference proteome</keyword>
<dbReference type="Pfam" id="PF02525">
    <property type="entry name" value="Flavodoxin_2"/>
    <property type="match status" value="1"/>
</dbReference>
<protein>
    <recommendedName>
        <fullName evidence="3">Flavodoxin-like fold domain-containing protein</fullName>
    </recommendedName>
</protein>
<dbReference type="SUPFAM" id="SSF52218">
    <property type="entry name" value="Flavoproteins"/>
    <property type="match status" value="1"/>
</dbReference>
<reference evidence="4 5" key="1">
    <citation type="submission" date="2007-10" db="EMBL/GenBank/DDBJ databases">
        <authorList>
            <person name="Wagner-Dobler I."/>
            <person name="Ferriera S."/>
            <person name="Johnson J."/>
            <person name="Kravitz S."/>
            <person name="Beeson K."/>
            <person name="Sutton G."/>
            <person name="Rogers Y.-H."/>
            <person name="Friedman R."/>
            <person name="Frazier M."/>
            <person name="Venter J.C."/>
        </authorList>
    </citation>
    <scope>NUCLEOTIDE SEQUENCE [LARGE SCALE GENOMIC DNA]</scope>
    <source>
        <strain evidence="4 5">DFL-43</strain>
    </source>
</reference>
<comment type="caution">
    <text evidence="4">The sequence shown here is derived from an EMBL/GenBank/DDBJ whole genome shotgun (WGS) entry which is preliminary data.</text>
</comment>
<evidence type="ECO:0000256" key="2">
    <source>
        <dbReference type="ARBA" id="ARBA00023002"/>
    </source>
</evidence>
<evidence type="ECO:0000313" key="5">
    <source>
        <dbReference type="Proteomes" id="UP000004291"/>
    </source>
</evidence>
<comment type="similarity">
    <text evidence="1">Belongs to the NAD(P)H dehydrogenase (quinone) family.</text>
</comment>
<dbReference type="PANTHER" id="PTHR10204">
    <property type="entry name" value="NAD P H OXIDOREDUCTASE-RELATED"/>
    <property type="match status" value="1"/>
</dbReference>
<gene>
    <name evidence="4" type="ORF">HPDFL43_08199</name>
</gene>
<dbReference type="InterPro" id="IPR003680">
    <property type="entry name" value="Flavodoxin_fold"/>
</dbReference>
<sequence>MRILVVHAHPVETSFNKALFHLTVERLTAQGHDVDALDLYAEDFDPRLTAAEREAYHDLETNRANVSGHVDRLLGAEALVMVYPVWNYGFPAILKGWVDRVFLPGVSFALVDGAVQPTLHNITKLVVVSTYGGSRFRSFLMGDPPRKLVTRMLRALIKPGAPVKYLTHYNLNLATDKSRAAFMARIGAEMDRF</sequence>
<dbReference type="HOGENOM" id="CLU_058643_1_2_5"/>
<organism evidence="4 5">
    <name type="scientific">Hoeflea phototrophica (strain DSM 17068 / NCIMB 14078 / DFL-43)</name>
    <dbReference type="NCBI Taxonomy" id="411684"/>
    <lineage>
        <taxon>Bacteria</taxon>
        <taxon>Pseudomonadati</taxon>
        <taxon>Pseudomonadota</taxon>
        <taxon>Alphaproteobacteria</taxon>
        <taxon>Hyphomicrobiales</taxon>
        <taxon>Rhizobiaceae</taxon>
        <taxon>Hoeflea</taxon>
    </lineage>
</organism>
<feature type="domain" description="Flavodoxin-like fold" evidence="3">
    <location>
        <begin position="1"/>
        <end position="137"/>
    </location>
</feature>
<dbReference type="Proteomes" id="UP000004291">
    <property type="component" value="Chromosome"/>
</dbReference>
<dbReference type="InterPro" id="IPR029039">
    <property type="entry name" value="Flavoprotein-like_sf"/>
</dbReference>
<keyword evidence="2" id="KW-0560">Oxidoreductase</keyword>
<accession>A9D9D2</accession>
<dbReference type="PANTHER" id="PTHR10204:SF34">
    <property type="entry name" value="NAD(P)H DEHYDROGENASE [QUINONE] 1 ISOFORM 1"/>
    <property type="match status" value="1"/>
</dbReference>
<dbReference type="OrthoDB" id="9798454at2"/>
<dbReference type="RefSeq" id="WP_007197419.1">
    <property type="nucleotide sequence ID" value="NZ_CM002917.1"/>
</dbReference>
<dbReference type="InterPro" id="IPR051545">
    <property type="entry name" value="NAD(P)H_dehydrogenase_qn"/>
</dbReference>
<dbReference type="STRING" id="411684.HPDFL43_08199"/>